<dbReference type="Proteomes" id="UP001178461">
    <property type="component" value="Chromosome 4"/>
</dbReference>
<protein>
    <submittedName>
        <fullName evidence="2">Uncharacterized protein</fullName>
    </submittedName>
</protein>
<proteinExistence type="predicted"/>
<dbReference type="AlphaFoldDB" id="A0AA35KA37"/>
<reference evidence="2" key="1">
    <citation type="submission" date="2022-12" db="EMBL/GenBank/DDBJ databases">
        <authorList>
            <person name="Alioto T."/>
            <person name="Alioto T."/>
            <person name="Gomez Garrido J."/>
        </authorList>
    </citation>
    <scope>NUCLEOTIDE SEQUENCE</scope>
</reference>
<name>A0AA35KA37_9SAUR</name>
<gene>
    <name evidence="2" type="ORF">PODLI_1B034989</name>
</gene>
<evidence type="ECO:0000313" key="3">
    <source>
        <dbReference type="Proteomes" id="UP001178461"/>
    </source>
</evidence>
<evidence type="ECO:0000313" key="2">
    <source>
        <dbReference type="EMBL" id="CAI5773088.1"/>
    </source>
</evidence>
<feature type="region of interest" description="Disordered" evidence="1">
    <location>
        <begin position="18"/>
        <end position="78"/>
    </location>
</feature>
<sequence>MGAALPLPQRDAVGPRKALLLLLPPPPPPLLERGKQLTSRRGEESKSAPPRLTQGWDRRRERGCAQQKPEPARSGGSARWAFGRKRCFSFRSLLGCCVCVRFSPSPRHPALLPQLRGERKAWAHEQGAMATGRSNPP</sequence>
<accession>A0AA35KA37</accession>
<evidence type="ECO:0000256" key="1">
    <source>
        <dbReference type="SAM" id="MobiDB-lite"/>
    </source>
</evidence>
<dbReference type="EMBL" id="OX395129">
    <property type="protein sequence ID" value="CAI5773088.1"/>
    <property type="molecule type" value="Genomic_DNA"/>
</dbReference>
<keyword evidence="3" id="KW-1185">Reference proteome</keyword>
<feature type="compositionally biased region" description="Basic and acidic residues" evidence="1">
    <location>
        <begin position="32"/>
        <end position="46"/>
    </location>
</feature>
<organism evidence="2 3">
    <name type="scientific">Podarcis lilfordi</name>
    <name type="common">Lilford's wall lizard</name>
    <dbReference type="NCBI Taxonomy" id="74358"/>
    <lineage>
        <taxon>Eukaryota</taxon>
        <taxon>Metazoa</taxon>
        <taxon>Chordata</taxon>
        <taxon>Craniata</taxon>
        <taxon>Vertebrata</taxon>
        <taxon>Euteleostomi</taxon>
        <taxon>Lepidosauria</taxon>
        <taxon>Squamata</taxon>
        <taxon>Bifurcata</taxon>
        <taxon>Unidentata</taxon>
        <taxon>Episquamata</taxon>
        <taxon>Laterata</taxon>
        <taxon>Lacertibaenia</taxon>
        <taxon>Lacertidae</taxon>
        <taxon>Podarcis</taxon>
    </lineage>
</organism>